<dbReference type="EMBL" id="RAPF01000014">
    <property type="protein sequence ID" value="RKF17608.1"/>
    <property type="molecule type" value="Genomic_DNA"/>
</dbReference>
<accession>A0A420EA96</accession>
<evidence type="ECO:0000313" key="3">
    <source>
        <dbReference type="Proteomes" id="UP000284395"/>
    </source>
</evidence>
<dbReference type="AlphaFoldDB" id="A0A420EA96"/>
<comment type="caution">
    <text evidence="2">The sequence shown here is derived from an EMBL/GenBank/DDBJ whole genome shotgun (WGS) entry which is preliminary data.</text>
</comment>
<reference evidence="2 3" key="1">
    <citation type="submission" date="2018-09" db="EMBL/GenBank/DDBJ databases">
        <title>Altererythrobacter spongiae sp. nov., isolated from a marine sponge.</title>
        <authorList>
            <person name="Zhuang L."/>
            <person name="Luo L."/>
        </authorList>
    </citation>
    <scope>NUCLEOTIDE SEQUENCE [LARGE SCALE GENOMIC DNA]</scope>
    <source>
        <strain evidence="2 3">HN-Y73</strain>
    </source>
</reference>
<keyword evidence="3" id="KW-1185">Reference proteome</keyword>
<evidence type="ECO:0000256" key="1">
    <source>
        <dbReference type="SAM" id="SignalP"/>
    </source>
</evidence>
<keyword evidence="1" id="KW-0732">Signal</keyword>
<dbReference type="OrthoDB" id="8137641at2"/>
<gene>
    <name evidence="2" type="ORF">D6851_16405</name>
</gene>
<evidence type="ECO:0000313" key="2">
    <source>
        <dbReference type="EMBL" id="RKF17608.1"/>
    </source>
</evidence>
<name>A0A420EA96_9SPHN</name>
<dbReference type="Proteomes" id="UP000284395">
    <property type="component" value="Unassembled WGS sequence"/>
</dbReference>
<proteinExistence type="predicted"/>
<feature type="chain" id="PRO_5019447260" evidence="1">
    <location>
        <begin position="22"/>
        <end position="176"/>
    </location>
</feature>
<sequence length="176" mass="19075">MRKLLPVAMMALCCTFQPVAAQPTLAFSEAAPADGLVWRGEERWALSLEDGESGVLRLGFVQTPAGDYLVSGEMLLQDAELGVTGSGRWRGNRLILDLTVLGGIRDVPPEPAKRGLYPEGQVPDLISSTGFAMMRAELERGTLDGRTAQYQTNIVTGNHLQGPILRLGRLERMGEP</sequence>
<organism evidence="2 3">
    <name type="scientific">Altericroceibacterium spongiae</name>
    <dbReference type="NCBI Taxonomy" id="2320269"/>
    <lineage>
        <taxon>Bacteria</taxon>
        <taxon>Pseudomonadati</taxon>
        <taxon>Pseudomonadota</taxon>
        <taxon>Alphaproteobacteria</taxon>
        <taxon>Sphingomonadales</taxon>
        <taxon>Erythrobacteraceae</taxon>
        <taxon>Altericroceibacterium</taxon>
    </lineage>
</organism>
<feature type="signal peptide" evidence="1">
    <location>
        <begin position="1"/>
        <end position="21"/>
    </location>
</feature>
<dbReference type="RefSeq" id="WP_120325986.1">
    <property type="nucleotide sequence ID" value="NZ_RAPF01000014.1"/>
</dbReference>
<protein>
    <submittedName>
        <fullName evidence="2">Uncharacterized protein</fullName>
    </submittedName>
</protein>